<feature type="transmembrane region" description="Helical" evidence="8">
    <location>
        <begin position="339"/>
        <end position="358"/>
    </location>
</feature>
<dbReference type="PROSITE" id="PS00218">
    <property type="entry name" value="AMINO_ACID_PERMEASE_1"/>
    <property type="match status" value="1"/>
</dbReference>
<proteinExistence type="predicted"/>
<dbReference type="PIRSF" id="PIRSF006060">
    <property type="entry name" value="AA_transporter"/>
    <property type="match status" value="1"/>
</dbReference>
<keyword evidence="2" id="KW-0813">Transport</keyword>
<evidence type="ECO:0000313" key="10">
    <source>
        <dbReference type="EMBL" id="CAF26332.1"/>
    </source>
</evidence>
<dbReference type="AlphaFoldDB" id="A0A0H3LUK1"/>
<protein>
    <submittedName>
        <fullName evidence="10">D-serine /D-alanine /glycine transporter</fullName>
    </submittedName>
</protein>
<keyword evidence="4 8" id="KW-0812">Transmembrane</keyword>
<comment type="subcellular location">
    <subcellularLocation>
        <location evidence="1">Cell membrane</location>
        <topology evidence="1">Multi-pass membrane protein</topology>
    </subcellularLocation>
</comment>
<dbReference type="GO" id="GO:0055085">
    <property type="term" value="P:transmembrane transport"/>
    <property type="evidence" value="ECO:0007669"/>
    <property type="project" value="InterPro"/>
</dbReference>
<feature type="transmembrane region" description="Helical" evidence="8">
    <location>
        <begin position="441"/>
        <end position="458"/>
    </location>
</feature>
<dbReference type="FunFam" id="1.20.1740.10:FF:000001">
    <property type="entry name" value="Amino acid permease"/>
    <property type="match status" value="1"/>
</dbReference>
<feature type="transmembrane region" description="Helical" evidence="8">
    <location>
        <begin position="132"/>
        <end position="150"/>
    </location>
</feature>
<keyword evidence="5" id="KW-0029">Amino-acid transport</keyword>
<feature type="transmembrane region" description="Helical" evidence="8">
    <location>
        <begin position="203"/>
        <end position="227"/>
    </location>
</feature>
<organism evidence="10 11">
    <name type="scientific">Bartonella quintana (strain Toulouse)</name>
    <name type="common">Rochalimaea quintana</name>
    <dbReference type="NCBI Taxonomy" id="283165"/>
    <lineage>
        <taxon>Bacteria</taxon>
        <taxon>Pseudomonadati</taxon>
        <taxon>Pseudomonadota</taxon>
        <taxon>Alphaproteobacteria</taxon>
        <taxon>Hyphomicrobiales</taxon>
        <taxon>Bartonellaceae</taxon>
        <taxon>Bartonella</taxon>
    </lineage>
</organism>
<dbReference type="InterPro" id="IPR004840">
    <property type="entry name" value="Amino_acid_permease_CS"/>
</dbReference>
<feature type="domain" description="Amino acid permease/ SLC12A" evidence="9">
    <location>
        <begin position="23"/>
        <end position="461"/>
    </location>
</feature>
<feature type="transmembrane region" description="Helical" evidence="8">
    <location>
        <begin position="364"/>
        <end position="393"/>
    </location>
</feature>
<dbReference type="GO" id="GO:0006865">
    <property type="term" value="P:amino acid transport"/>
    <property type="evidence" value="ECO:0007669"/>
    <property type="project" value="UniProtKB-KW"/>
</dbReference>
<dbReference type="OrthoDB" id="5297508at2"/>
<feature type="transmembrane region" description="Helical" evidence="8">
    <location>
        <begin position="104"/>
        <end position="126"/>
    </location>
</feature>
<dbReference type="PANTHER" id="PTHR43495:SF2">
    <property type="entry name" value="D-SERINE_D-ALANINE_GLYCINE TRANSPORTER"/>
    <property type="match status" value="1"/>
</dbReference>
<feature type="transmembrane region" description="Helical" evidence="8">
    <location>
        <begin position="24"/>
        <end position="41"/>
    </location>
</feature>
<feature type="transmembrane region" description="Helical" evidence="8">
    <location>
        <begin position="248"/>
        <end position="269"/>
    </location>
</feature>
<evidence type="ECO:0000256" key="5">
    <source>
        <dbReference type="ARBA" id="ARBA00022970"/>
    </source>
</evidence>
<name>A0A0H3LUK1_BARQU</name>
<dbReference type="eggNOG" id="COG1113">
    <property type="taxonomic scope" value="Bacteria"/>
</dbReference>
<accession>A0A0H3LUK1</accession>
<evidence type="ECO:0000256" key="6">
    <source>
        <dbReference type="ARBA" id="ARBA00022989"/>
    </source>
</evidence>
<feature type="transmembrane region" description="Helical" evidence="8">
    <location>
        <begin position="281"/>
        <end position="307"/>
    </location>
</feature>
<evidence type="ECO:0000256" key="1">
    <source>
        <dbReference type="ARBA" id="ARBA00004651"/>
    </source>
</evidence>
<dbReference type="EMBL" id="BX897700">
    <property type="protein sequence ID" value="CAF26332.1"/>
    <property type="molecule type" value="Genomic_DNA"/>
</dbReference>
<feature type="transmembrane region" description="Helical" evidence="8">
    <location>
        <begin position="47"/>
        <end position="67"/>
    </location>
</feature>
<dbReference type="Proteomes" id="UP000000597">
    <property type="component" value="Chromosome"/>
</dbReference>
<feature type="transmembrane region" description="Helical" evidence="8">
    <location>
        <begin position="162"/>
        <end position="183"/>
    </location>
</feature>
<dbReference type="Pfam" id="PF00324">
    <property type="entry name" value="AA_permease"/>
    <property type="match status" value="1"/>
</dbReference>
<dbReference type="GO" id="GO:0005886">
    <property type="term" value="C:plasma membrane"/>
    <property type="evidence" value="ECO:0007669"/>
    <property type="project" value="UniProtKB-SubCell"/>
</dbReference>
<keyword evidence="7 8" id="KW-0472">Membrane</keyword>
<sequence length="467" mass="51644">MNCKQNLEENLQNKLQRGLDNRHVQLIAIGGTIGTGLFMGSGKTISVAGPSIILVYAIIGCALYFVMRAMGELLLSNSQYRSLIDFSTDILGPGIAFFAGWSYWLSWVVTGAADIIAIITYMHFWWPTLNPWIIVFACVTFFLTLNLLAVKMFGELEFWFGLIKVVAILALIIVGFYMIATGFTSPNGTVASLSHIWNDGNIFPRGITGFFAGFQIAIFSFVGIEIAGTAAAEVKEPKKVLPKAINAIPIRIVLFYIFSLVVIMSVTPWDQVIPDKSSFVTMFWLAGIPTAAGLVNFIVLTSAASSANSGIFSTSRMIYGLATQKGAPRLLGKLSNHHVPANALFFSCLCILLGYTIASLSPSIINAFTIVTSISAISFIFVWSVILVSYIVYRRNRPQLHIESIYKMPGGVIMCWIILAFFAFILYLLTLESDTLIAFKYSLLWFIFLGVTYFIMFVRKKTAQHTK</sequence>
<evidence type="ECO:0000256" key="3">
    <source>
        <dbReference type="ARBA" id="ARBA00022475"/>
    </source>
</evidence>
<dbReference type="PANTHER" id="PTHR43495">
    <property type="entry name" value="GABA PERMEASE"/>
    <property type="match status" value="1"/>
</dbReference>
<keyword evidence="6 8" id="KW-1133">Transmembrane helix</keyword>
<dbReference type="HOGENOM" id="CLU_007946_9_3_5"/>
<evidence type="ECO:0000256" key="4">
    <source>
        <dbReference type="ARBA" id="ARBA00022692"/>
    </source>
</evidence>
<feature type="transmembrane region" description="Helical" evidence="8">
    <location>
        <begin position="405"/>
        <end position="429"/>
    </location>
</feature>
<evidence type="ECO:0000259" key="9">
    <source>
        <dbReference type="Pfam" id="PF00324"/>
    </source>
</evidence>
<keyword evidence="3" id="KW-1003">Cell membrane</keyword>
<dbReference type="InterPro" id="IPR004841">
    <property type="entry name" value="AA-permease/SLC12A_dom"/>
</dbReference>
<dbReference type="RefSeq" id="WP_011179574.1">
    <property type="nucleotide sequence ID" value="NC_005955.1"/>
</dbReference>
<evidence type="ECO:0000256" key="8">
    <source>
        <dbReference type="SAM" id="Phobius"/>
    </source>
</evidence>
<dbReference type="KEGG" id="bqu:BQ08530"/>
<reference evidence="10 11" key="1">
    <citation type="journal article" date="2004" name="Proc. Natl. Acad. Sci. U.S.A.">
        <title>The louse-borne human pathogen Bartonella quintana is a genomic derivative of the zoonotic agent Bartonella henselae.</title>
        <authorList>
            <person name="Alsmark U.C.M."/>
            <person name="Frank A.C."/>
            <person name="Karlberg E.O."/>
            <person name="Legault B.-A."/>
            <person name="Ardell D.H."/>
            <person name="Canbaeck B."/>
            <person name="Eriksson A.-S."/>
            <person name="Naeslund A.K."/>
            <person name="Handley S.A."/>
            <person name="Huvet M."/>
            <person name="La Scola B."/>
            <person name="Holmberg M."/>
            <person name="Andersson S.G.E."/>
        </authorList>
    </citation>
    <scope>NUCLEOTIDE SEQUENCE [LARGE SCALE GENOMIC DNA]</scope>
    <source>
        <strain evidence="10 11">Toulouse</strain>
    </source>
</reference>
<evidence type="ECO:0000256" key="2">
    <source>
        <dbReference type="ARBA" id="ARBA00022448"/>
    </source>
</evidence>
<gene>
    <name evidence="10" type="primary">cycA</name>
    <name evidence="10" type="ordered locus">BQ08530</name>
</gene>
<evidence type="ECO:0000313" key="11">
    <source>
        <dbReference type="Proteomes" id="UP000000597"/>
    </source>
</evidence>
<dbReference type="Gene3D" id="1.20.1740.10">
    <property type="entry name" value="Amino acid/polyamine transporter I"/>
    <property type="match status" value="1"/>
</dbReference>
<evidence type="ECO:0000256" key="7">
    <source>
        <dbReference type="ARBA" id="ARBA00023136"/>
    </source>
</evidence>